<dbReference type="Pfam" id="PF07729">
    <property type="entry name" value="FCD"/>
    <property type="match status" value="1"/>
</dbReference>
<dbReference type="InterPro" id="IPR008920">
    <property type="entry name" value="TF_FadR/GntR_C"/>
</dbReference>
<name>A0A934N513_9BACT</name>
<organism evidence="6 7">
    <name type="scientific">Candidatus Aeolococcus gillhamiae</name>
    <dbReference type="NCBI Taxonomy" id="3127015"/>
    <lineage>
        <taxon>Bacteria</taxon>
        <taxon>Bacillati</taxon>
        <taxon>Candidatus Dormiibacterota</taxon>
        <taxon>Candidatus Dormibacteria</taxon>
        <taxon>Candidatus Aeolococcales</taxon>
        <taxon>Candidatus Aeolococcaceae</taxon>
        <taxon>Candidatus Aeolococcus</taxon>
    </lineage>
</organism>
<evidence type="ECO:0000256" key="3">
    <source>
        <dbReference type="ARBA" id="ARBA00023163"/>
    </source>
</evidence>
<feature type="compositionally biased region" description="Basic residues" evidence="4">
    <location>
        <begin position="224"/>
        <end position="233"/>
    </location>
</feature>
<reference evidence="6 7" key="1">
    <citation type="submission" date="2020-10" db="EMBL/GenBank/DDBJ databases">
        <title>Ca. Dormibacterota MAGs.</title>
        <authorList>
            <person name="Montgomery K."/>
        </authorList>
    </citation>
    <scope>NUCLEOTIDE SEQUENCE [LARGE SCALE GENOMIC DNA]</scope>
    <source>
        <strain evidence="6">SC8812_S17_18</strain>
    </source>
</reference>
<dbReference type="SMART" id="SM00345">
    <property type="entry name" value="HTH_GNTR"/>
    <property type="match status" value="1"/>
</dbReference>
<dbReference type="AlphaFoldDB" id="A0A934N513"/>
<dbReference type="InterPro" id="IPR011711">
    <property type="entry name" value="GntR_C"/>
</dbReference>
<sequence length="233" mass="25954">MPEFITKLDLAEQLLLRVIASGEVAPGERLRQNDLAVRFGVSATPIREALLRLEAQGLLVRDPHRGVRVAEVDVEETAELYLVRAVLEGLAVEHAVPYIGEKKLAVLTAIQERTDDLRVSGSLKALRKLNFDFHTGIYRASQLPRLTRLIDSLWPLFPWDSMWAVPGRAESSAREHRAILKAIGRNDTEGAGHAMRRHIESGATALSAFRLAQTETPGTEQRKKVSRRAQRGT</sequence>
<dbReference type="SUPFAM" id="SSF48008">
    <property type="entry name" value="GntR ligand-binding domain-like"/>
    <property type="match status" value="1"/>
</dbReference>
<dbReference type="EMBL" id="JAEKNS010000037">
    <property type="protein sequence ID" value="MBJ7593809.1"/>
    <property type="molecule type" value="Genomic_DNA"/>
</dbReference>
<dbReference type="Pfam" id="PF00392">
    <property type="entry name" value="GntR"/>
    <property type="match status" value="1"/>
</dbReference>
<dbReference type="InterPro" id="IPR000524">
    <property type="entry name" value="Tscrpt_reg_HTH_GntR"/>
</dbReference>
<keyword evidence="1" id="KW-0805">Transcription regulation</keyword>
<dbReference type="PANTHER" id="PTHR43537:SF49">
    <property type="entry name" value="TRANSCRIPTIONAL REGULATORY PROTEIN"/>
    <property type="match status" value="1"/>
</dbReference>
<keyword evidence="2" id="KW-0238">DNA-binding</keyword>
<dbReference type="Proteomes" id="UP000606991">
    <property type="component" value="Unassembled WGS sequence"/>
</dbReference>
<dbReference type="Gene3D" id="1.20.120.530">
    <property type="entry name" value="GntR ligand-binding domain-like"/>
    <property type="match status" value="1"/>
</dbReference>
<gene>
    <name evidence="6" type="ORF">JF886_02935</name>
</gene>
<dbReference type="PROSITE" id="PS50949">
    <property type="entry name" value="HTH_GNTR"/>
    <property type="match status" value="1"/>
</dbReference>
<evidence type="ECO:0000259" key="5">
    <source>
        <dbReference type="PROSITE" id="PS50949"/>
    </source>
</evidence>
<feature type="domain" description="HTH gntR-type" evidence="5">
    <location>
        <begin position="5"/>
        <end position="72"/>
    </location>
</feature>
<feature type="region of interest" description="Disordered" evidence="4">
    <location>
        <begin position="214"/>
        <end position="233"/>
    </location>
</feature>
<evidence type="ECO:0000313" key="6">
    <source>
        <dbReference type="EMBL" id="MBJ7593809.1"/>
    </source>
</evidence>
<proteinExistence type="predicted"/>
<dbReference type="GO" id="GO:0003677">
    <property type="term" value="F:DNA binding"/>
    <property type="evidence" value="ECO:0007669"/>
    <property type="project" value="UniProtKB-KW"/>
</dbReference>
<dbReference type="PANTHER" id="PTHR43537">
    <property type="entry name" value="TRANSCRIPTIONAL REGULATOR, GNTR FAMILY"/>
    <property type="match status" value="1"/>
</dbReference>
<dbReference type="SUPFAM" id="SSF46785">
    <property type="entry name" value="Winged helix' DNA-binding domain"/>
    <property type="match status" value="1"/>
</dbReference>
<dbReference type="Gene3D" id="1.10.10.10">
    <property type="entry name" value="Winged helix-like DNA-binding domain superfamily/Winged helix DNA-binding domain"/>
    <property type="match status" value="1"/>
</dbReference>
<protein>
    <submittedName>
        <fullName evidence="6">GntR family transcriptional regulator</fullName>
    </submittedName>
</protein>
<dbReference type="SMART" id="SM00895">
    <property type="entry name" value="FCD"/>
    <property type="match status" value="1"/>
</dbReference>
<evidence type="ECO:0000313" key="7">
    <source>
        <dbReference type="Proteomes" id="UP000606991"/>
    </source>
</evidence>
<dbReference type="GO" id="GO:0003700">
    <property type="term" value="F:DNA-binding transcription factor activity"/>
    <property type="evidence" value="ECO:0007669"/>
    <property type="project" value="InterPro"/>
</dbReference>
<dbReference type="CDD" id="cd07377">
    <property type="entry name" value="WHTH_GntR"/>
    <property type="match status" value="1"/>
</dbReference>
<keyword evidence="3" id="KW-0804">Transcription</keyword>
<dbReference type="InterPro" id="IPR036390">
    <property type="entry name" value="WH_DNA-bd_sf"/>
</dbReference>
<evidence type="ECO:0000256" key="2">
    <source>
        <dbReference type="ARBA" id="ARBA00023125"/>
    </source>
</evidence>
<evidence type="ECO:0000256" key="4">
    <source>
        <dbReference type="SAM" id="MobiDB-lite"/>
    </source>
</evidence>
<dbReference type="RefSeq" id="WP_337309436.1">
    <property type="nucleotide sequence ID" value="NZ_JAEKNS010000037.1"/>
</dbReference>
<comment type="caution">
    <text evidence="6">The sequence shown here is derived from an EMBL/GenBank/DDBJ whole genome shotgun (WGS) entry which is preliminary data.</text>
</comment>
<evidence type="ECO:0000256" key="1">
    <source>
        <dbReference type="ARBA" id="ARBA00023015"/>
    </source>
</evidence>
<accession>A0A934N513</accession>
<dbReference type="InterPro" id="IPR036388">
    <property type="entry name" value="WH-like_DNA-bd_sf"/>
</dbReference>